<gene>
    <name evidence="1" type="ORF">SAMN04488104_100811</name>
</gene>
<sequence>MTISCFSQQKFLNKLELGIELGASIPMGSFSKSVVEPSLDQNFNPENQYREFRGFVKQEGGQAQLGSNLGVTLAYAISPSFYFSLNYSRFTNPIDVSPQENYFAANLQNRTDFFGNEYQIFGSLESDHYQANGWYSGFGYRKAIGTWAFFGEGYLGVNQLVFPFYTWKFDSPGPTTILRPGPYVESPVPDKLPAFLYGMGLGLEKSISERIGVSLKFKYLASNHSHEYWTALVGSRNFEIEDQINFRVITASLGIALKLAE</sequence>
<reference evidence="2" key="1">
    <citation type="submission" date="2016-10" db="EMBL/GenBank/DDBJ databases">
        <authorList>
            <person name="Varghese N."/>
            <person name="Submissions S."/>
        </authorList>
    </citation>
    <scope>NUCLEOTIDE SEQUENCE [LARGE SCALE GENOMIC DNA]</scope>
    <source>
        <strain evidence="2">DSM 23095</strain>
    </source>
</reference>
<dbReference type="STRING" id="686796.SAMN04488104_100811"/>
<protein>
    <recommendedName>
        <fullName evidence="3">Outer membrane protein beta-barrel domain-containing protein</fullName>
    </recommendedName>
</protein>
<dbReference type="AlphaFoldDB" id="A0A1G6Q4D8"/>
<evidence type="ECO:0000313" key="1">
    <source>
        <dbReference type="EMBL" id="SDC86616.1"/>
    </source>
</evidence>
<keyword evidence="2" id="KW-1185">Reference proteome</keyword>
<evidence type="ECO:0000313" key="2">
    <source>
        <dbReference type="Proteomes" id="UP000199060"/>
    </source>
</evidence>
<dbReference type="Proteomes" id="UP000199060">
    <property type="component" value="Unassembled WGS sequence"/>
</dbReference>
<organism evidence="1 2">
    <name type="scientific">Algoriphagus faecimaris</name>
    <dbReference type="NCBI Taxonomy" id="686796"/>
    <lineage>
        <taxon>Bacteria</taxon>
        <taxon>Pseudomonadati</taxon>
        <taxon>Bacteroidota</taxon>
        <taxon>Cytophagia</taxon>
        <taxon>Cytophagales</taxon>
        <taxon>Cyclobacteriaceae</taxon>
        <taxon>Algoriphagus</taxon>
    </lineage>
</organism>
<accession>A0A1G6Q4D8</accession>
<name>A0A1G6Q4D8_9BACT</name>
<evidence type="ECO:0008006" key="3">
    <source>
        <dbReference type="Google" id="ProtNLM"/>
    </source>
</evidence>
<proteinExistence type="predicted"/>
<dbReference type="EMBL" id="FNAC01000008">
    <property type="protein sequence ID" value="SDC86616.1"/>
    <property type="molecule type" value="Genomic_DNA"/>
</dbReference>